<organism evidence="1 2">
    <name type="scientific">Cichorium intybus</name>
    <name type="common">Chicory</name>
    <dbReference type="NCBI Taxonomy" id="13427"/>
    <lineage>
        <taxon>Eukaryota</taxon>
        <taxon>Viridiplantae</taxon>
        <taxon>Streptophyta</taxon>
        <taxon>Embryophyta</taxon>
        <taxon>Tracheophyta</taxon>
        <taxon>Spermatophyta</taxon>
        <taxon>Magnoliopsida</taxon>
        <taxon>eudicotyledons</taxon>
        <taxon>Gunneridae</taxon>
        <taxon>Pentapetalae</taxon>
        <taxon>asterids</taxon>
        <taxon>campanulids</taxon>
        <taxon>Asterales</taxon>
        <taxon>Asteraceae</taxon>
        <taxon>Cichorioideae</taxon>
        <taxon>Cichorieae</taxon>
        <taxon>Cichoriinae</taxon>
        <taxon>Cichorium</taxon>
    </lineage>
</organism>
<reference evidence="2" key="1">
    <citation type="journal article" date="2022" name="Mol. Ecol. Resour.">
        <title>The genomes of chicory, endive, great burdock and yacon provide insights into Asteraceae palaeo-polyploidization history and plant inulin production.</title>
        <authorList>
            <person name="Fan W."/>
            <person name="Wang S."/>
            <person name="Wang H."/>
            <person name="Wang A."/>
            <person name="Jiang F."/>
            <person name="Liu H."/>
            <person name="Zhao H."/>
            <person name="Xu D."/>
            <person name="Zhang Y."/>
        </authorList>
    </citation>
    <scope>NUCLEOTIDE SEQUENCE [LARGE SCALE GENOMIC DNA]</scope>
    <source>
        <strain evidence="2">cv. Punajuju</strain>
    </source>
</reference>
<name>A0ACB9GIR5_CICIN</name>
<gene>
    <name evidence="1" type="ORF">L2E82_13041</name>
</gene>
<protein>
    <submittedName>
        <fullName evidence="1">Uncharacterized protein</fullName>
    </submittedName>
</protein>
<dbReference type="EMBL" id="CM042010">
    <property type="protein sequence ID" value="KAI3782980.1"/>
    <property type="molecule type" value="Genomic_DNA"/>
</dbReference>
<reference evidence="1 2" key="2">
    <citation type="journal article" date="2022" name="Mol. Ecol. Resour.">
        <title>The genomes of chicory, endive, great burdock and yacon provide insights into Asteraceae paleo-polyploidization history and plant inulin production.</title>
        <authorList>
            <person name="Fan W."/>
            <person name="Wang S."/>
            <person name="Wang H."/>
            <person name="Wang A."/>
            <person name="Jiang F."/>
            <person name="Liu H."/>
            <person name="Zhao H."/>
            <person name="Xu D."/>
            <person name="Zhang Y."/>
        </authorList>
    </citation>
    <scope>NUCLEOTIDE SEQUENCE [LARGE SCALE GENOMIC DNA]</scope>
    <source>
        <strain evidence="2">cv. Punajuju</strain>
        <tissue evidence="1">Leaves</tissue>
    </source>
</reference>
<accession>A0ACB9GIR5</accession>
<proteinExistence type="predicted"/>
<dbReference type="Proteomes" id="UP001055811">
    <property type="component" value="Linkage Group LG02"/>
</dbReference>
<evidence type="ECO:0000313" key="1">
    <source>
        <dbReference type="EMBL" id="KAI3782980.1"/>
    </source>
</evidence>
<comment type="caution">
    <text evidence="1">The sequence shown here is derived from an EMBL/GenBank/DDBJ whole genome shotgun (WGS) entry which is preliminary data.</text>
</comment>
<sequence length="149" mass="16491">MYTSKKSLPWRLLSRNATECRLLSGMFLVANDFIFRHNSLPSDLNDSEDMLLLDILVVALEGTLTSMEDLDQSSESNSSNVSAVKDDEVSSKSKSNSYRGGAAKEATFPMSKMESKVPSSEKETVVLKDLGDDYLEHLLSSPESGNIYR</sequence>
<evidence type="ECO:0000313" key="2">
    <source>
        <dbReference type="Proteomes" id="UP001055811"/>
    </source>
</evidence>
<keyword evidence="2" id="KW-1185">Reference proteome</keyword>